<evidence type="ECO:0000313" key="6">
    <source>
        <dbReference type="EMBL" id="AZS38910.1"/>
    </source>
</evidence>
<dbReference type="PRINTS" id="PR00034">
    <property type="entry name" value="HTHCRP"/>
</dbReference>
<dbReference type="AlphaFoldDB" id="A0A3S9WFT3"/>
<dbReference type="SMART" id="SM00100">
    <property type="entry name" value="cNMP"/>
    <property type="match status" value="1"/>
</dbReference>
<keyword evidence="3" id="KW-0804">Transcription</keyword>
<dbReference type="Gene3D" id="2.60.120.10">
    <property type="entry name" value="Jelly Rolls"/>
    <property type="match status" value="1"/>
</dbReference>
<dbReference type="InterPro" id="IPR012318">
    <property type="entry name" value="HTH_CRP"/>
</dbReference>
<dbReference type="KEGG" id="moy:CVS54_00207"/>
<dbReference type="CDD" id="cd00038">
    <property type="entry name" value="CAP_ED"/>
    <property type="match status" value="1"/>
</dbReference>
<reference evidence="6 7" key="1">
    <citation type="submission" date="2018-08" db="EMBL/GenBank/DDBJ databases">
        <title>Microbacterium oxydans strain HG3.</title>
        <authorList>
            <person name="ORTET P."/>
        </authorList>
    </citation>
    <scope>NUCLEOTIDE SEQUENCE [LARGE SCALE GENOMIC DNA]</scope>
    <source>
        <strain evidence="6 7">HG3</strain>
    </source>
</reference>
<dbReference type="GO" id="GO:0005829">
    <property type="term" value="C:cytosol"/>
    <property type="evidence" value="ECO:0007669"/>
    <property type="project" value="TreeGrafter"/>
</dbReference>
<sequence length="236" mass="26269">MRCSPVSACEFDCLRDVDLFADLSVQDLEAVERQIRTRTYARGESVVWQGQSVQSLFVVRRGRVRVFRRTESGRELTITILGQGTVFGEMALLGQHFGDNGAEVIDDAEICVIDTDCLRQLLLADSRIALRIVMLLGERVARLEDRLADASFRPLVARVSAALVAAGERRRDGRVVVRLTHLQLADLMGVTRESVSRVLGDLAARDLVSLGRGRVVVPDDGRLIAYSRSIEMEWSE</sequence>
<dbReference type="PROSITE" id="PS50042">
    <property type="entry name" value="CNMP_BINDING_3"/>
    <property type="match status" value="1"/>
</dbReference>
<evidence type="ECO:0000256" key="3">
    <source>
        <dbReference type="ARBA" id="ARBA00023163"/>
    </source>
</evidence>
<dbReference type="InterPro" id="IPR018490">
    <property type="entry name" value="cNMP-bd_dom_sf"/>
</dbReference>
<dbReference type="InterPro" id="IPR050397">
    <property type="entry name" value="Env_Response_Regulators"/>
</dbReference>
<dbReference type="Gene3D" id="1.10.10.10">
    <property type="entry name" value="Winged helix-like DNA-binding domain superfamily/Winged helix DNA-binding domain"/>
    <property type="match status" value="1"/>
</dbReference>
<organism evidence="6 7">
    <name type="scientific">Microbacterium oxydans</name>
    <dbReference type="NCBI Taxonomy" id="82380"/>
    <lineage>
        <taxon>Bacteria</taxon>
        <taxon>Bacillati</taxon>
        <taxon>Actinomycetota</taxon>
        <taxon>Actinomycetes</taxon>
        <taxon>Micrococcales</taxon>
        <taxon>Microbacteriaceae</taxon>
        <taxon>Microbacterium</taxon>
    </lineage>
</organism>
<protein>
    <submittedName>
        <fullName evidence="6">CRP-like cAMP-activated global transcriptional regulator</fullName>
    </submittedName>
</protein>
<dbReference type="InterPro" id="IPR036390">
    <property type="entry name" value="WH_DNA-bd_sf"/>
</dbReference>
<dbReference type="InterPro" id="IPR000595">
    <property type="entry name" value="cNMP-bd_dom"/>
</dbReference>
<dbReference type="Pfam" id="PF13545">
    <property type="entry name" value="HTH_Crp_2"/>
    <property type="match status" value="1"/>
</dbReference>
<dbReference type="SUPFAM" id="SSF46785">
    <property type="entry name" value="Winged helix' DNA-binding domain"/>
    <property type="match status" value="1"/>
</dbReference>
<dbReference type="InterPro" id="IPR036388">
    <property type="entry name" value="WH-like_DNA-bd_sf"/>
</dbReference>
<dbReference type="PANTHER" id="PTHR24567:SF74">
    <property type="entry name" value="HTH-TYPE TRANSCRIPTIONAL REGULATOR ARCR"/>
    <property type="match status" value="1"/>
</dbReference>
<dbReference type="SMART" id="SM00419">
    <property type="entry name" value="HTH_CRP"/>
    <property type="match status" value="1"/>
</dbReference>
<dbReference type="PROSITE" id="PS51063">
    <property type="entry name" value="HTH_CRP_2"/>
    <property type="match status" value="1"/>
</dbReference>
<evidence type="ECO:0000259" key="4">
    <source>
        <dbReference type="PROSITE" id="PS50042"/>
    </source>
</evidence>
<feature type="domain" description="Cyclic nucleotide-binding" evidence="4">
    <location>
        <begin position="19"/>
        <end position="139"/>
    </location>
</feature>
<dbReference type="SUPFAM" id="SSF51206">
    <property type="entry name" value="cAMP-binding domain-like"/>
    <property type="match status" value="1"/>
</dbReference>
<evidence type="ECO:0000313" key="7">
    <source>
        <dbReference type="Proteomes" id="UP000274841"/>
    </source>
</evidence>
<accession>A0A3S9WFT3</accession>
<dbReference type="EMBL" id="CP031422">
    <property type="protein sequence ID" value="AZS38910.1"/>
    <property type="molecule type" value="Genomic_DNA"/>
</dbReference>
<dbReference type="Pfam" id="PF00027">
    <property type="entry name" value="cNMP_binding"/>
    <property type="match status" value="1"/>
</dbReference>
<keyword evidence="1" id="KW-0805">Transcription regulation</keyword>
<evidence type="ECO:0000256" key="2">
    <source>
        <dbReference type="ARBA" id="ARBA00023125"/>
    </source>
</evidence>
<evidence type="ECO:0000256" key="1">
    <source>
        <dbReference type="ARBA" id="ARBA00023015"/>
    </source>
</evidence>
<dbReference type="PANTHER" id="PTHR24567">
    <property type="entry name" value="CRP FAMILY TRANSCRIPTIONAL REGULATORY PROTEIN"/>
    <property type="match status" value="1"/>
</dbReference>
<feature type="domain" description="HTH crp-type" evidence="5">
    <location>
        <begin position="153"/>
        <end position="221"/>
    </location>
</feature>
<dbReference type="Proteomes" id="UP000274841">
    <property type="component" value="Chromosome"/>
</dbReference>
<name>A0A3S9WFT3_9MICO</name>
<dbReference type="GO" id="GO:0003700">
    <property type="term" value="F:DNA-binding transcription factor activity"/>
    <property type="evidence" value="ECO:0007669"/>
    <property type="project" value="TreeGrafter"/>
</dbReference>
<keyword evidence="2" id="KW-0238">DNA-binding</keyword>
<proteinExistence type="predicted"/>
<gene>
    <name evidence="6" type="primary">crp</name>
    <name evidence="6" type="ORF">CVS54_00207</name>
</gene>
<dbReference type="InterPro" id="IPR014710">
    <property type="entry name" value="RmlC-like_jellyroll"/>
</dbReference>
<evidence type="ECO:0000259" key="5">
    <source>
        <dbReference type="PROSITE" id="PS51063"/>
    </source>
</evidence>
<dbReference type="GO" id="GO:0003677">
    <property type="term" value="F:DNA binding"/>
    <property type="evidence" value="ECO:0007669"/>
    <property type="project" value="UniProtKB-KW"/>
</dbReference>